<protein>
    <submittedName>
        <fullName evidence="1">Uncharacterized protein</fullName>
    </submittedName>
</protein>
<evidence type="ECO:0000313" key="2">
    <source>
        <dbReference type="Proteomes" id="UP000654075"/>
    </source>
</evidence>
<dbReference type="Proteomes" id="UP000654075">
    <property type="component" value="Unassembled WGS sequence"/>
</dbReference>
<dbReference type="EMBL" id="CAJNNV010026632">
    <property type="protein sequence ID" value="CAE8618679.1"/>
    <property type="molecule type" value="Genomic_DNA"/>
</dbReference>
<proteinExistence type="predicted"/>
<sequence length="222" mass="23102">MMKHVVQGGCSATCGSKFARVAAGKEDCITMAKTRSIADDFDDAPASLVEVAENDFQQLSELARSESALSTTGTCCLCASSMAKYVVQGVCPAKCGSKFARVVAGKEDCSTMAKIRSTADDFDEAPASLAEVAENDSQHLSELARSEFALSTTGTCCLCASGMTKYVVHSSCSAKFGSKFARVAASTASKEDCSTGAKTRSIADDFDEAPASLAQVAENDSQ</sequence>
<name>A0A813G2V2_POLGL</name>
<organism evidence="1 2">
    <name type="scientific">Polarella glacialis</name>
    <name type="common">Dinoflagellate</name>
    <dbReference type="NCBI Taxonomy" id="89957"/>
    <lineage>
        <taxon>Eukaryota</taxon>
        <taxon>Sar</taxon>
        <taxon>Alveolata</taxon>
        <taxon>Dinophyceae</taxon>
        <taxon>Suessiales</taxon>
        <taxon>Suessiaceae</taxon>
        <taxon>Polarella</taxon>
    </lineage>
</organism>
<comment type="caution">
    <text evidence="1">The sequence shown here is derived from an EMBL/GenBank/DDBJ whole genome shotgun (WGS) entry which is preliminary data.</text>
</comment>
<reference evidence="1" key="1">
    <citation type="submission" date="2021-02" db="EMBL/GenBank/DDBJ databases">
        <authorList>
            <person name="Dougan E. K."/>
            <person name="Rhodes N."/>
            <person name="Thang M."/>
            <person name="Chan C."/>
        </authorList>
    </citation>
    <scope>NUCLEOTIDE SEQUENCE</scope>
</reference>
<gene>
    <name evidence="1" type="ORF">PGLA1383_LOCUS36282</name>
</gene>
<accession>A0A813G2V2</accession>
<evidence type="ECO:0000313" key="1">
    <source>
        <dbReference type="EMBL" id="CAE8618679.1"/>
    </source>
</evidence>
<keyword evidence="2" id="KW-1185">Reference proteome</keyword>
<dbReference type="AlphaFoldDB" id="A0A813G2V2"/>